<dbReference type="InterPro" id="IPR029000">
    <property type="entry name" value="Cyclophilin-like_dom_sf"/>
</dbReference>
<dbReference type="EMBL" id="JBFRUW010000023">
    <property type="protein sequence ID" value="MFA0568415.1"/>
    <property type="molecule type" value="Genomic_DNA"/>
</dbReference>
<keyword evidence="3" id="KW-0067">ATP-binding</keyword>
<organism evidence="5 6">
    <name type="scientific">Vibrio gallaecicus</name>
    <dbReference type="NCBI Taxonomy" id="552386"/>
    <lineage>
        <taxon>Bacteria</taxon>
        <taxon>Pseudomonadati</taxon>
        <taxon>Pseudomonadota</taxon>
        <taxon>Gammaproteobacteria</taxon>
        <taxon>Vibrionales</taxon>
        <taxon>Vibrionaceae</taxon>
        <taxon>Vibrio</taxon>
    </lineage>
</organism>
<keyword evidence="1" id="KW-0547">Nucleotide-binding</keyword>
<dbReference type="PANTHER" id="PTHR34698:SF2">
    <property type="entry name" value="5-OXOPROLINASE SUBUNIT B"/>
    <property type="match status" value="1"/>
</dbReference>
<keyword evidence="2 5" id="KW-0378">Hydrolase</keyword>
<reference evidence="5 6" key="1">
    <citation type="journal article" date="2024" name="ISME J.">
        <title>Tailless and filamentous prophages are predominant in marine Vibrio.</title>
        <authorList>
            <person name="Steensen K."/>
            <person name="Seneca J."/>
            <person name="Bartlau N."/>
            <person name="Yu X.A."/>
            <person name="Hussain F.A."/>
            <person name="Polz M.F."/>
        </authorList>
    </citation>
    <scope>NUCLEOTIDE SEQUENCE [LARGE SCALE GENOMIC DNA]</scope>
    <source>
        <strain evidence="5 6">10N.222.51.A1</strain>
    </source>
</reference>
<gene>
    <name evidence="5" type="ORF">AB4566_09010</name>
</gene>
<feature type="domain" description="Carboxyltransferase" evidence="4">
    <location>
        <begin position="10"/>
        <end position="226"/>
    </location>
</feature>
<evidence type="ECO:0000313" key="6">
    <source>
        <dbReference type="Proteomes" id="UP001570417"/>
    </source>
</evidence>
<protein>
    <submittedName>
        <fullName evidence="5">Allophanate hydrolase subunit 1</fullName>
    </submittedName>
</protein>
<proteinExistence type="predicted"/>
<dbReference type="GO" id="GO:0016787">
    <property type="term" value="F:hydrolase activity"/>
    <property type="evidence" value="ECO:0007669"/>
    <property type="project" value="UniProtKB-KW"/>
</dbReference>
<sequence length="249" mass="27633">MVDDMIQPSFKIEPIAECSLLVTFSVNSKTTETEQRVGHISDAIRFHFSDVIMNVTPAYYSILVDYLPYRISESEFILKLTEVIKGAEQIGLSNTPYELITLPVYYAHETGIDIERFEKNGISLDELIKLHTQPEYTVSAIGFAPGFGFLSDVPIELSMPRHNTPRVSVAKGSVAIANTKTAVYPSDSPGGWNIIGNCPIPLFELDKLNHLNSEDSFKNIDSISKLKIGSRVKFKAVSRDDFLSLGGLL</sequence>
<dbReference type="InterPro" id="IPR003833">
    <property type="entry name" value="CT_C_D"/>
</dbReference>
<evidence type="ECO:0000256" key="1">
    <source>
        <dbReference type="ARBA" id="ARBA00022741"/>
    </source>
</evidence>
<dbReference type="PANTHER" id="PTHR34698">
    <property type="entry name" value="5-OXOPROLINASE SUBUNIT B"/>
    <property type="match status" value="1"/>
</dbReference>
<dbReference type="SUPFAM" id="SSF50891">
    <property type="entry name" value="Cyclophilin-like"/>
    <property type="match status" value="1"/>
</dbReference>
<evidence type="ECO:0000259" key="4">
    <source>
        <dbReference type="SMART" id="SM00796"/>
    </source>
</evidence>
<accession>A0ABV4NAH0</accession>
<name>A0ABV4NAH0_9VIBR</name>
<evidence type="ECO:0000313" key="5">
    <source>
        <dbReference type="EMBL" id="MFA0568415.1"/>
    </source>
</evidence>
<dbReference type="SUPFAM" id="SSF160467">
    <property type="entry name" value="PH0987 N-terminal domain-like"/>
    <property type="match status" value="1"/>
</dbReference>
<evidence type="ECO:0000256" key="3">
    <source>
        <dbReference type="ARBA" id="ARBA00022840"/>
    </source>
</evidence>
<comment type="caution">
    <text evidence="5">The sequence shown here is derived from an EMBL/GenBank/DDBJ whole genome shotgun (WGS) entry which is preliminary data.</text>
</comment>
<dbReference type="Gene3D" id="3.30.1360.40">
    <property type="match status" value="1"/>
</dbReference>
<keyword evidence="6" id="KW-1185">Reference proteome</keyword>
<dbReference type="SMART" id="SM00796">
    <property type="entry name" value="AHS1"/>
    <property type="match status" value="1"/>
</dbReference>
<dbReference type="InterPro" id="IPR010016">
    <property type="entry name" value="PxpB"/>
</dbReference>
<dbReference type="Proteomes" id="UP001570417">
    <property type="component" value="Unassembled WGS sequence"/>
</dbReference>
<dbReference type="Gene3D" id="2.40.100.10">
    <property type="entry name" value="Cyclophilin-like"/>
    <property type="match status" value="1"/>
</dbReference>
<evidence type="ECO:0000256" key="2">
    <source>
        <dbReference type="ARBA" id="ARBA00022801"/>
    </source>
</evidence>
<dbReference type="Pfam" id="PF02682">
    <property type="entry name" value="CT_C_D"/>
    <property type="match status" value="1"/>
</dbReference>